<protein>
    <recommendedName>
        <fullName evidence="1">LysM domain-containing protein</fullName>
    </recommendedName>
</protein>
<proteinExistence type="predicted"/>
<evidence type="ECO:0000313" key="2">
    <source>
        <dbReference type="EMBL" id="KRK48184.1"/>
    </source>
</evidence>
<feature type="domain" description="LysM" evidence="1">
    <location>
        <begin position="25"/>
        <end position="70"/>
    </location>
</feature>
<gene>
    <name evidence="2" type="ORF">FC96_GL001922</name>
</gene>
<dbReference type="STRING" id="1302272.FC96_GL001922"/>
<dbReference type="AlphaFoldDB" id="A0A0R1HP21"/>
<dbReference type="Proteomes" id="UP000050911">
    <property type="component" value="Unassembled WGS sequence"/>
</dbReference>
<sequence length="74" mass="8100">MKMSKQTLLKQTGTAFLNEVEVPVAAYKVADGDSLYGLWIKFRSQTTVGAIMTVNKLTTSELQPGKSLKIPLVL</sequence>
<dbReference type="PATRIC" id="fig|1302272.5.peg.1960"/>
<dbReference type="Gene3D" id="3.10.350.10">
    <property type="entry name" value="LysM domain"/>
    <property type="match status" value="1"/>
</dbReference>
<dbReference type="CDD" id="cd00118">
    <property type="entry name" value="LysM"/>
    <property type="match status" value="1"/>
</dbReference>
<evidence type="ECO:0000313" key="3">
    <source>
        <dbReference type="Proteomes" id="UP000050911"/>
    </source>
</evidence>
<dbReference type="EMBL" id="AZCX01000004">
    <property type="protein sequence ID" value="KRK48184.1"/>
    <property type="molecule type" value="Genomic_DNA"/>
</dbReference>
<reference evidence="2 3" key="1">
    <citation type="journal article" date="2015" name="Genome Announc.">
        <title>Expanding the biotechnology potential of lactobacilli through comparative genomics of 213 strains and associated genera.</title>
        <authorList>
            <person name="Sun Z."/>
            <person name="Harris H.M."/>
            <person name="McCann A."/>
            <person name="Guo C."/>
            <person name="Argimon S."/>
            <person name="Zhang W."/>
            <person name="Yang X."/>
            <person name="Jeffery I.B."/>
            <person name="Cooney J.C."/>
            <person name="Kagawa T.F."/>
            <person name="Liu W."/>
            <person name="Song Y."/>
            <person name="Salvetti E."/>
            <person name="Wrobel A."/>
            <person name="Rasinkangas P."/>
            <person name="Parkhill J."/>
            <person name="Rea M.C."/>
            <person name="O'Sullivan O."/>
            <person name="Ritari J."/>
            <person name="Douillard F.P."/>
            <person name="Paul Ross R."/>
            <person name="Yang R."/>
            <person name="Briner A.E."/>
            <person name="Felis G.E."/>
            <person name="de Vos W.M."/>
            <person name="Barrangou R."/>
            <person name="Klaenhammer T.R."/>
            <person name="Caufield P.W."/>
            <person name="Cui Y."/>
            <person name="Zhang H."/>
            <person name="O'Toole P.W."/>
        </authorList>
    </citation>
    <scope>NUCLEOTIDE SEQUENCE [LARGE SCALE GENOMIC DNA]</scope>
    <source>
        <strain evidence="2 3">JCM 15530</strain>
    </source>
</reference>
<evidence type="ECO:0000259" key="1">
    <source>
        <dbReference type="PROSITE" id="PS51782"/>
    </source>
</evidence>
<dbReference type="OrthoDB" id="2309554at2"/>
<name>A0A0R1HP21_9LACO</name>
<dbReference type="PROSITE" id="PS51782">
    <property type="entry name" value="LYSM"/>
    <property type="match status" value="1"/>
</dbReference>
<accession>A0A0R1HP21</accession>
<comment type="caution">
    <text evidence="2">The sequence shown here is derived from an EMBL/GenBank/DDBJ whole genome shotgun (WGS) entry which is preliminary data.</text>
</comment>
<dbReference type="InterPro" id="IPR018392">
    <property type="entry name" value="LysM"/>
</dbReference>
<dbReference type="SUPFAM" id="SSF54106">
    <property type="entry name" value="LysM domain"/>
    <property type="match status" value="1"/>
</dbReference>
<keyword evidence="3" id="KW-1185">Reference proteome</keyword>
<dbReference type="SMART" id="SM00257">
    <property type="entry name" value="LysM"/>
    <property type="match status" value="1"/>
</dbReference>
<organism evidence="2 3">
    <name type="scientific">Secundilactobacillus kimchicus JCM 15530</name>
    <dbReference type="NCBI Taxonomy" id="1302272"/>
    <lineage>
        <taxon>Bacteria</taxon>
        <taxon>Bacillati</taxon>
        <taxon>Bacillota</taxon>
        <taxon>Bacilli</taxon>
        <taxon>Lactobacillales</taxon>
        <taxon>Lactobacillaceae</taxon>
        <taxon>Secundilactobacillus</taxon>
    </lineage>
</organism>
<dbReference type="InterPro" id="IPR036779">
    <property type="entry name" value="LysM_dom_sf"/>
</dbReference>
<dbReference type="Pfam" id="PF01476">
    <property type="entry name" value="LysM"/>
    <property type="match status" value="1"/>
</dbReference>